<proteinExistence type="inferred from homology"/>
<evidence type="ECO:0000256" key="5">
    <source>
        <dbReference type="ARBA" id="ARBA00022989"/>
    </source>
</evidence>
<dbReference type="Pfam" id="PF12911">
    <property type="entry name" value="OppC_N"/>
    <property type="match status" value="1"/>
</dbReference>
<organism evidence="9 10">
    <name type="scientific">Verticiella sediminum</name>
    <dbReference type="NCBI Taxonomy" id="1247510"/>
    <lineage>
        <taxon>Bacteria</taxon>
        <taxon>Pseudomonadati</taxon>
        <taxon>Pseudomonadota</taxon>
        <taxon>Betaproteobacteria</taxon>
        <taxon>Burkholderiales</taxon>
        <taxon>Alcaligenaceae</taxon>
        <taxon>Verticiella</taxon>
    </lineage>
</organism>
<evidence type="ECO:0000313" key="9">
    <source>
        <dbReference type="EMBL" id="TSH97175.1"/>
    </source>
</evidence>
<evidence type="ECO:0000256" key="2">
    <source>
        <dbReference type="ARBA" id="ARBA00022448"/>
    </source>
</evidence>
<dbReference type="GO" id="GO:0005886">
    <property type="term" value="C:plasma membrane"/>
    <property type="evidence" value="ECO:0007669"/>
    <property type="project" value="UniProtKB-SubCell"/>
</dbReference>
<protein>
    <submittedName>
        <fullName evidence="9">ABC transporter permease</fullName>
    </submittedName>
</protein>
<feature type="transmembrane region" description="Helical" evidence="7">
    <location>
        <begin position="12"/>
        <end position="33"/>
    </location>
</feature>
<feature type="transmembrane region" description="Helical" evidence="7">
    <location>
        <begin position="203"/>
        <end position="226"/>
    </location>
</feature>
<keyword evidence="10" id="KW-1185">Reference proteome</keyword>
<keyword evidence="2 7" id="KW-0813">Transport</keyword>
<evidence type="ECO:0000256" key="7">
    <source>
        <dbReference type="RuleBase" id="RU363032"/>
    </source>
</evidence>
<keyword evidence="3" id="KW-1003">Cell membrane</keyword>
<evidence type="ECO:0000256" key="1">
    <source>
        <dbReference type="ARBA" id="ARBA00004651"/>
    </source>
</evidence>
<evidence type="ECO:0000256" key="6">
    <source>
        <dbReference type="ARBA" id="ARBA00023136"/>
    </source>
</evidence>
<keyword evidence="6 7" id="KW-0472">Membrane</keyword>
<accession>A0A556AXK1</accession>
<dbReference type="InterPro" id="IPR035906">
    <property type="entry name" value="MetI-like_sf"/>
</dbReference>
<dbReference type="OrthoDB" id="9783218at2"/>
<dbReference type="EMBL" id="VLTJ01000011">
    <property type="protein sequence ID" value="TSH97175.1"/>
    <property type="molecule type" value="Genomic_DNA"/>
</dbReference>
<dbReference type="GO" id="GO:0055085">
    <property type="term" value="P:transmembrane transport"/>
    <property type="evidence" value="ECO:0007669"/>
    <property type="project" value="InterPro"/>
</dbReference>
<dbReference type="InterPro" id="IPR000515">
    <property type="entry name" value="MetI-like"/>
</dbReference>
<comment type="similarity">
    <text evidence="7">Belongs to the binding-protein-dependent transport system permease family.</text>
</comment>
<name>A0A556AXK1_9BURK</name>
<sequence>MVPVWRRAAGRLNGQVLVGAGALLALALVAWLAPYLAPHGPNDQDLLATLLPPAWAPGGDPAYPLGTDALGQCILSRLIYSARVTVIIATSAPLGAALVGTAAALLAGYCGGRIDWLVMRLVDVWLSFPAIVMALVLMVALGPSIGSVIVAIVLVDWTRFCRVVRSEVLVARQRSYIPAARIAGARHHSVLWRDIVPGLVPTLIALVGIEIGVAVIAESVLSFVGVSVQADVPTWGRMLADGLADVFSAPIGLIAPMLCMVGTVFAASLLGEGLRHLNDAYKQRQGGAA</sequence>
<dbReference type="PANTHER" id="PTHR43386">
    <property type="entry name" value="OLIGOPEPTIDE TRANSPORT SYSTEM PERMEASE PROTEIN APPC"/>
    <property type="match status" value="1"/>
</dbReference>
<dbReference type="Pfam" id="PF00528">
    <property type="entry name" value="BPD_transp_1"/>
    <property type="match status" value="1"/>
</dbReference>
<feature type="domain" description="ABC transmembrane type-1" evidence="8">
    <location>
        <begin position="82"/>
        <end position="266"/>
    </location>
</feature>
<gene>
    <name evidence="9" type="ORF">FOZ76_07205</name>
</gene>
<evidence type="ECO:0000256" key="3">
    <source>
        <dbReference type="ARBA" id="ARBA00022475"/>
    </source>
</evidence>
<comment type="subcellular location">
    <subcellularLocation>
        <location evidence="1 7">Cell membrane</location>
        <topology evidence="1 7">Multi-pass membrane protein</topology>
    </subcellularLocation>
</comment>
<dbReference type="PROSITE" id="PS50928">
    <property type="entry name" value="ABC_TM1"/>
    <property type="match status" value="1"/>
</dbReference>
<reference evidence="9 10" key="1">
    <citation type="submission" date="2019-07" db="EMBL/GenBank/DDBJ databases">
        <title>Qingshengfaniella alkalisoli gen. nov., sp. nov., isolated from saline soil.</title>
        <authorList>
            <person name="Xu L."/>
            <person name="Huang X.-X."/>
            <person name="Sun J.-Q."/>
        </authorList>
    </citation>
    <scope>NUCLEOTIDE SEQUENCE [LARGE SCALE GENOMIC DNA]</scope>
    <source>
        <strain evidence="9 10">DSM 27279</strain>
    </source>
</reference>
<keyword evidence="5 7" id="KW-1133">Transmembrane helix</keyword>
<evidence type="ECO:0000259" key="8">
    <source>
        <dbReference type="PROSITE" id="PS50928"/>
    </source>
</evidence>
<feature type="transmembrane region" description="Helical" evidence="7">
    <location>
        <begin position="84"/>
        <end position="108"/>
    </location>
</feature>
<evidence type="ECO:0000256" key="4">
    <source>
        <dbReference type="ARBA" id="ARBA00022692"/>
    </source>
</evidence>
<dbReference type="Proteomes" id="UP000318405">
    <property type="component" value="Unassembled WGS sequence"/>
</dbReference>
<keyword evidence="4 7" id="KW-0812">Transmembrane</keyword>
<feature type="transmembrane region" description="Helical" evidence="7">
    <location>
        <begin position="128"/>
        <end position="155"/>
    </location>
</feature>
<dbReference type="InterPro" id="IPR050366">
    <property type="entry name" value="BP-dependent_transpt_permease"/>
</dbReference>
<dbReference type="Gene3D" id="1.10.3720.10">
    <property type="entry name" value="MetI-like"/>
    <property type="match status" value="1"/>
</dbReference>
<dbReference type="PANTHER" id="PTHR43386:SF25">
    <property type="entry name" value="PEPTIDE ABC TRANSPORTER PERMEASE PROTEIN"/>
    <property type="match status" value="1"/>
</dbReference>
<feature type="transmembrane region" description="Helical" evidence="7">
    <location>
        <begin position="246"/>
        <end position="270"/>
    </location>
</feature>
<dbReference type="InterPro" id="IPR025966">
    <property type="entry name" value="OppC_N"/>
</dbReference>
<dbReference type="CDD" id="cd06261">
    <property type="entry name" value="TM_PBP2"/>
    <property type="match status" value="1"/>
</dbReference>
<evidence type="ECO:0000313" key="10">
    <source>
        <dbReference type="Proteomes" id="UP000318405"/>
    </source>
</evidence>
<dbReference type="AlphaFoldDB" id="A0A556AXK1"/>
<dbReference type="SUPFAM" id="SSF161098">
    <property type="entry name" value="MetI-like"/>
    <property type="match status" value="1"/>
</dbReference>
<comment type="caution">
    <text evidence="9">The sequence shown here is derived from an EMBL/GenBank/DDBJ whole genome shotgun (WGS) entry which is preliminary data.</text>
</comment>